<feature type="compositionally biased region" description="Basic and acidic residues" evidence="1">
    <location>
        <begin position="1"/>
        <end position="18"/>
    </location>
</feature>
<dbReference type="PhylomeDB" id="E9ARK5"/>
<feature type="compositionally biased region" description="Pro residues" evidence="1">
    <location>
        <begin position="174"/>
        <end position="187"/>
    </location>
</feature>
<accession>E9ARK5</accession>
<feature type="region of interest" description="Disordered" evidence="1">
    <location>
        <begin position="143"/>
        <end position="193"/>
    </location>
</feature>
<gene>
    <name evidence="2" type="ORF">LMXM_18_0690</name>
</gene>
<dbReference type="GeneID" id="13447646"/>
<reference evidence="2 3" key="1">
    <citation type="journal article" date="2011" name="Genome Res.">
        <title>Chromosome and gene copy number variation allow major structural change between species and strains of Leishmania.</title>
        <authorList>
            <person name="Rogers M.B."/>
            <person name="Hilley J.D."/>
            <person name="Dickens N.J."/>
            <person name="Wilkes J."/>
            <person name="Bates P.A."/>
            <person name="Depledge D.P."/>
            <person name="Harris D."/>
            <person name="Her Y."/>
            <person name="Herzyk P."/>
            <person name="Imamura H."/>
            <person name="Otto T.D."/>
            <person name="Sanders M."/>
            <person name="Seeger K."/>
            <person name="Dujardin J.C."/>
            <person name="Berriman M."/>
            <person name="Smith D.F."/>
            <person name="Hertz-Fowler C."/>
            <person name="Mottram J.C."/>
        </authorList>
    </citation>
    <scope>NUCLEOTIDE SEQUENCE [LARGE SCALE GENOMIC DNA]</scope>
    <source>
        <strain evidence="2 3">MHOM/GT/2001/U1103</strain>
    </source>
</reference>
<dbReference type="KEGG" id="lmi:LMXM_18_0690"/>
<dbReference type="OrthoDB" id="273842at2759"/>
<organism evidence="2 3">
    <name type="scientific">Leishmania mexicana (strain MHOM/GT/2001/U1103)</name>
    <dbReference type="NCBI Taxonomy" id="929439"/>
    <lineage>
        <taxon>Eukaryota</taxon>
        <taxon>Discoba</taxon>
        <taxon>Euglenozoa</taxon>
        <taxon>Kinetoplastea</taxon>
        <taxon>Metakinetoplastina</taxon>
        <taxon>Trypanosomatida</taxon>
        <taxon>Trypanosomatidae</taxon>
        <taxon>Leishmaniinae</taxon>
        <taxon>Leishmania</taxon>
    </lineage>
</organism>
<protein>
    <submittedName>
        <fullName evidence="2">Uncharacterized protein</fullName>
    </submittedName>
</protein>
<feature type="region of interest" description="Disordered" evidence="1">
    <location>
        <begin position="633"/>
        <end position="664"/>
    </location>
</feature>
<evidence type="ECO:0000313" key="2">
    <source>
        <dbReference type="EMBL" id="CBZ25576.1"/>
    </source>
</evidence>
<dbReference type="VEuPathDB" id="TriTrypDB:LmxM.18.0690"/>
<proteinExistence type="predicted"/>
<name>E9ARK5_LEIMU</name>
<keyword evidence="3" id="KW-1185">Reference proteome</keyword>
<evidence type="ECO:0000256" key="1">
    <source>
        <dbReference type="SAM" id="MobiDB-lite"/>
    </source>
</evidence>
<dbReference type="EMBL" id="FR799571">
    <property type="protein sequence ID" value="CBZ25576.1"/>
    <property type="molecule type" value="Genomic_DNA"/>
</dbReference>
<evidence type="ECO:0000313" key="3">
    <source>
        <dbReference type="Proteomes" id="UP000007259"/>
    </source>
</evidence>
<sequence length="858" mass="91110">MVVVSREKMRREDCSRAEPHRHRLPPLPRHPDASNDLCAGIDRPQPHPPLYFARPPTTCGAPLAHRRQTGSSRLRPVGRGDVVDRVAAELRHTGMKPLLSRRPSAPFTNSSRAEACSAEISPGAADAAATVDALNCRAALDEQPPVTAERAPSTSSPLSLPYAQPANPAYVTPPFKPHPPPSPPSPSPAEDSLPRRYRTTAIQFIKAIARLNHMTSTTCSADATSFFALTEERTASGKVGMRKMARVPLLPLTLCTDGATVILVDPNGTERHGNYLKAVDGFHRCSAAFTSAASSHGSAAHSVSPHPSSSVLWWALNDLQRTPCAVPLFTARASLSVEHPIRARDSANEDLSFAQLRPMHALGHETSSTMRPEKRTATLAAIQPSRLTLRYGEPLVLVFASATARVVDEAPLHRIRDGKVGVGAAADVPPWPATNEPASQREGSSQVGDNLLCDIYHGYLPSFLELLYPNGGIMLRGCWCDVSTSAADEPMAPSIKPFSEQQQQVSRATVLLGDVGGGAASRSSSGSPTSRGTQGLLVTRVPMPLLDWSPQSTGAVPIARSDDDASTADGETPMQSFRSTALPPPRRSPATNTAVNRGAATCKQTTLPDAILQLPPAVLRFLAQNVDRASAASAITPGGPRAYPSSSPLPPSQPTAPAAAPSSRLTLRRVESQSKPDMCATDFSADGPAPAAYDLDSYRVHVGGDCRGIHESNLQGPQLQQQRKTRNGFGLVYVSALLNTPSQPPPQMDMAGKPSVACESVVVLTPAGHVELVVPATSHAAARPITVTDVQYSLLHSAVGCSLHLCDEEVAFTYAPGTPDLHGTTVLDAVHVVLRLQRRASRAHLEAAKQQVQGMGRG</sequence>
<feature type="region of interest" description="Disordered" evidence="1">
    <location>
        <begin position="548"/>
        <end position="599"/>
    </location>
</feature>
<dbReference type="AlphaFoldDB" id="E9ARK5"/>
<dbReference type="OMA" id="TERHGNY"/>
<feature type="region of interest" description="Disordered" evidence="1">
    <location>
        <begin position="1"/>
        <end position="51"/>
    </location>
</feature>
<dbReference type="Proteomes" id="UP000007259">
    <property type="component" value="Chromosome 18"/>
</dbReference>
<dbReference type="RefSeq" id="XP_003874082.1">
    <property type="nucleotide sequence ID" value="XM_003874033.1"/>
</dbReference>